<comment type="similarity">
    <text evidence="10 11">Belongs to the TonB-dependent receptor family.</text>
</comment>
<keyword evidence="9 10" id="KW-0998">Cell outer membrane</keyword>
<evidence type="ECO:0000256" key="2">
    <source>
        <dbReference type="ARBA" id="ARBA00022448"/>
    </source>
</evidence>
<comment type="subcellular location">
    <subcellularLocation>
        <location evidence="1 10">Cell outer membrane</location>
        <topology evidence="1 10">Multi-pass membrane protein</topology>
    </subcellularLocation>
</comment>
<evidence type="ECO:0000256" key="5">
    <source>
        <dbReference type="ARBA" id="ARBA00022692"/>
    </source>
</evidence>
<dbReference type="Gene3D" id="3.55.50.30">
    <property type="match status" value="1"/>
</dbReference>
<comment type="caution">
    <text evidence="13">The sequence shown here is derived from an EMBL/GenBank/DDBJ whole genome shotgun (WGS) entry which is preliminary data.</text>
</comment>
<dbReference type="InterPro" id="IPR036942">
    <property type="entry name" value="Beta-barrel_TonB_sf"/>
</dbReference>
<evidence type="ECO:0000259" key="12">
    <source>
        <dbReference type="SMART" id="SM00965"/>
    </source>
</evidence>
<dbReference type="InterPro" id="IPR012910">
    <property type="entry name" value="Plug_dom"/>
</dbReference>
<evidence type="ECO:0000256" key="11">
    <source>
        <dbReference type="RuleBase" id="RU003357"/>
    </source>
</evidence>
<evidence type="ECO:0000256" key="10">
    <source>
        <dbReference type="PROSITE-ProRule" id="PRU01360"/>
    </source>
</evidence>
<keyword evidence="7 11" id="KW-0798">TonB box</keyword>
<dbReference type="OrthoDB" id="7051241at2"/>
<gene>
    <name evidence="13" type="ORF">MBEBAB_2535</name>
</gene>
<keyword evidence="13" id="KW-0675">Receptor</keyword>
<dbReference type="SUPFAM" id="SSF56935">
    <property type="entry name" value="Porins"/>
    <property type="match status" value="1"/>
</dbReference>
<accession>A0A8E0NDA2</accession>
<evidence type="ECO:0000313" key="13">
    <source>
        <dbReference type="EMBL" id="GAD60285.1"/>
    </source>
</evidence>
<dbReference type="InterPro" id="IPR011662">
    <property type="entry name" value="Secretin/TonB_short_N"/>
</dbReference>
<dbReference type="Pfam" id="PF00593">
    <property type="entry name" value="TonB_dep_Rec_b-barrel"/>
    <property type="match status" value="1"/>
</dbReference>
<dbReference type="Pfam" id="PF07660">
    <property type="entry name" value="STN"/>
    <property type="match status" value="1"/>
</dbReference>
<dbReference type="InterPro" id="IPR000531">
    <property type="entry name" value="Beta-barrel_TonB"/>
</dbReference>
<dbReference type="PROSITE" id="PS52016">
    <property type="entry name" value="TONB_DEPENDENT_REC_3"/>
    <property type="match status" value="1"/>
</dbReference>
<evidence type="ECO:0000256" key="7">
    <source>
        <dbReference type="ARBA" id="ARBA00023077"/>
    </source>
</evidence>
<dbReference type="AlphaFoldDB" id="A0A8E0NDA2"/>
<proteinExistence type="inferred from homology"/>
<protein>
    <submittedName>
        <fullName evidence="13">TonB-dependent receptor</fullName>
    </submittedName>
</protein>
<evidence type="ECO:0000256" key="9">
    <source>
        <dbReference type="ARBA" id="ARBA00023237"/>
    </source>
</evidence>
<evidence type="ECO:0000256" key="6">
    <source>
        <dbReference type="ARBA" id="ARBA00023004"/>
    </source>
</evidence>
<evidence type="ECO:0000256" key="1">
    <source>
        <dbReference type="ARBA" id="ARBA00004571"/>
    </source>
</evidence>
<dbReference type="GO" id="GO:0009279">
    <property type="term" value="C:cell outer membrane"/>
    <property type="evidence" value="ECO:0007669"/>
    <property type="project" value="UniProtKB-SubCell"/>
</dbReference>
<dbReference type="RefSeq" id="WP_021698379.1">
    <property type="nucleotide sequence ID" value="NZ_BATC01000063.1"/>
</dbReference>
<name>A0A8E0NDA2_9CAUL</name>
<reference evidence="14" key="1">
    <citation type="journal article" date="2013" name="Genome Announc.">
        <title>Draft Genome Sequence of the Dimorphic Prosthecate Bacterium Brevundimonas abyssalis TAR-001T.</title>
        <authorList>
            <person name="Tsubouchi T."/>
            <person name="Nishi S."/>
            <person name="Usui K."/>
            <person name="Shimane Y."/>
            <person name="Takaki Y."/>
            <person name="Maruyama T."/>
            <person name="Hatada Y."/>
        </authorList>
    </citation>
    <scope>NUCLEOTIDE SEQUENCE [LARGE SCALE GENOMIC DNA]</scope>
    <source>
        <strain evidence="14">TAR-001</strain>
    </source>
</reference>
<feature type="domain" description="Secretin/TonB short N-terminal" evidence="12">
    <location>
        <begin position="22"/>
        <end position="73"/>
    </location>
</feature>
<evidence type="ECO:0000256" key="8">
    <source>
        <dbReference type="ARBA" id="ARBA00023136"/>
    </source>
</evidence>
<dbReference type="InterPro" id="IPR037066">
    <property type="entry name" value="Plug_dom_sf"/>
</dbReference>
<dbReference type="PANTHER" id="PTHR47234">
    <property type="match status" value="1"/>
</dbReference>
<keyword evidence="14" id="KW-1185">Reference proteome</keyword>
<keyword evidence="2 10" id="KW-0813">Transport</keyword>
<organism evidence="13 14">
    <name type="scientific">Brevundimonas abyssalis TAR-001</name>
    <dbReference type="NCBI Taxonomy" id="1391729"/>
    <lineage>
        <taxon>Bacteria</taxon>
        <taxon>Pseudomonadati</taxon>
        <taxon>Pseudomonadota</taxon>
        <taxon>Alphaproteobacteria</taxon>
        <taxon>Caulobacterales</taxon>
        <taxon>Caulobacteraceae</taxon>
        <taxon>Brevundimonas</taxon>
    </lineage>
</organism>
<dbReference type="SMART" id="SM00965">
    <property type="entry name" value="STN"/>
    <property type="match status" value="1"/>
</dbReference>
<dbReference type="EMBL" id="BATC01000063">
    <property type="protein sequence ID" value="GAD60285.1"/>
    <property type="molecule type" value="Genomic_DNA"/>
</dbReference>
<keyword evidence="4" id="KW-0410">Iron transport</keyword>
<dbReference type="Pfam" id="PF07715">
    <property type="entry name" value="Plug"/>
    <property type="match status" value="1"/>
</dbReference>
<dbReference type="PANTHER" id="PTHR47234:SF1">
    <property type="entry name" value="TONB-DEPENDENT RECEPTOR"/>
    <property type="match status" value="1"/>
</dbReference>
<dbReference type="Gene3D" id="2.170.130.10">
    <property type="entry name" value="TonB-dependent receptor, plug domain"/>
    <property type="match status" value="1"/>
</dbReference>
<dbReference type="InterPro" id="IPR039426">
    <property type="entry name" value="TonB-dep_rcpt-like"/>
</dbReference>
<keyword evidence="6" id="KW-0408">Iron</keyword>
<sequence>MFDVPPGALGEALTAFATQADQQILFTPQLVDGLRSPGVTGRLTPSEALERLLEGSGLEGRQIRPGVFALRRPALEPVTELEALVVTGTLLVSSGDLASPVVTLDRDELDRRGYGTVAEVLAALPQNYAGTSTPLTQATGADVGTSNNVYATGVNLRGLGPSATLVLVNGRRLAGTGSRAEFADISALPSAAVERVDVLLDGASALYGADAVAGVVNVIMRRSYDGQESRLRLAAAQGGAEDVQLSHLAGRRWASGSAYLSYEHQSANGLSASDRAYTADGDLRPFGGTDHRIFYSAPGNIVAFDPVSSAYQVLWGIRPAPGGTAQGPEDFSAGEANLQSPRLGVDLLPELERHSAYGRVRQTLGERLELSADLRYSRRKTENATVPASGVFNVTEANPWFVSPAGATSHSIAYSFVRDLGPARSHARSESIGGTLGARYDLAGGWLLEGYLAEAVERADYGVSNRVNATYLAEALGNAPDNPATSFRAEVDGYFNLFGDGSANTAAVLDFIGSGYGQVSNRSRASAANLMVQGPLWRLPAGDLKVALGAQVRSEGFESRGETFLAGIEPRLMATPERERSVTAVFAEARAPLVAPASGHPGIRALDLSLAVRHEDYDDFGSTTNPKVGIVWEPLEGLGVRASWGTSFRAGALPQLFDQQGVSPTFLSRADGSEALILMVYGGNPDLQPETSETFTAGFDYRSAGGSSLSVNLFETRFDDRIAQPVNANFEGALIDPTLSPFVTLIDPANNAADLALIESYADTPGFSPAFPAESYGAIVDTRWVNTGAVRVRGLDLSARHSWALQSGDLALETTASWIIDYESRATPTAPPNRSRGCWAIPCA</sequence>
<dbReference type="Gene3D" id="2.40.170.20">
    <property type="entry name" value="TonB-dependent receptor, beta-barrel domain"/>
    <property type="match status" value="1"/>
</dbReference>
<keyword evidence="8 10" id="KW-0472">Membrane</keyword>
<evidence type="ECO:0000256" key="4">
    <source>
        <dbReference type="ARBA" id="ARBA00022496"/>
    </source>
</evidence>
<dbReference type="Proteomes" id="UP000016569">
    <property type="component" value="Unassembled WGS sequence"/>
</dbReference>
<keyword evidence="5 10" id="KW-0812">Transmembrane</keyword>
<dbReference type="GO" id="GO:0006826">
    <property type="term" value="P:iron ion transport"/>
    <property type="evidence" value="ECO:0007669"/>
    <property type="project" value="UniProtKB-KW"/>
</dbReference>
<evidence type="ECO:0000313" key="14">
    <source>
        <dbReference type="Proteomes" id="UP000016569"/>
    </source>
</evidence>
<evidence type="ECO:0000256" key="3">
    <source>
        <dbReference type="ARBA" id="ARBA00022452"/>
    </source>
</evidence>
<keyword evidence="4" id="KW-0406">Ion transport</keyword>
<keyword evidence="3 10" id="KW-1134">Transmembrane beta strand</keyword>